<sequence length="93" mass="10842">MTDINEFNLSEEELTEIEEIAELAQGCTDYLLESLINPKTGEQIELQEDDKKAIFKLVLHKTMEFIEECSFPSNEDDFGKYVETVLIYMQEKL</sequence>
<organism evidence="1">
    <name type="scientific">bioreactor metagenome</name>
    <dbReference type="NCBI Taxonomy" id="1076179"/>
    <lineage>
        <taxon>unclassified sequences</taxon>
        <taxon>metagenomes</taxon>
        <taxon>ecological metagenomes</taxon>
    </lineage>
</organism>
<evidence type="ECO:0000313" key="1">
    <source>
        <dbReference type="EMBL" id="MPM22165.1"/>
    </source>
</evidence>
<protein>
    <submittedName>
        <fullName evidence="1">Uncharacterized protein</fullName>
    </submittedName>
</protein>
<proteinExistence type="predicted"/>
<comment type="caution">
    <text evidence="1">The sequence shown here is derived from an EMBL/GenBank/DDBJ whole genome shotgun (WGS) entry which is preliminary data.</text>
</comment>
<dbReference type="AlphaFoldDB" id="A0A644Y0X3"/>
<reference evidence="1" key="1">
    <citation type="submission" date="2019-08" db="EMBL/GenBank/DDBJ databases">
        <authorList>
            <person name="Kucharzyk K."/>
            <person name="Murdoch R.W."/>
            <person name="Higgins S."/>
            <person name="Loffler F."/>
        </authorList>
    </citation>
    <scope>NUCLEOTIDE SEQUENCE</scope>
</reference>
<gene>
    <name evidence="1" type="ORF">SDC9_68616</name>
</gene>
<dbReference type="EMBL" id="VSSQ01003750">
    <property type="protein sequence ID" value="MPM22165.1"/>
    <property type="molecule type" value="Genomic_DNA"/>
</dbReference>
<name>A0A644Y0X3_9ZZZZ</name>
<accession>A0A644Y0X3</accession>